<sequence length="90" mass="10053">MTSDPSLERYSVVDVIEQAHERTACMDRVLALTQRPGAQGGHAACVTRKCFRLYPEETRLPSEAPPSVLECNITFTVLFFERMEIAGLGH</sequence>
<evidence type="ECO:0000313" key="1">
    <source>
        <dbReference type="EMBL" id="KAJ8366825.1"/>
    </source>
</evidence>
<organism evidence="1 2">
    <name type="scientific">Aldrovandia affinis</name>
    <dbReference type="NCBI Taxonomy" id="143900"/>
    <lineage>
        <taxon>Eukaryota</taxon>
        <taxon>Metazoa</taxon>
        <taxon>Chordata</taxon>
        <taxon>Craniata</taxon>
        <taxon>Vertebrata</taxon>
        <taxon>Euteleostomi</taxon>
        <taxon>Actinopterygii</taxon>
        <taxon>Neopterygii</taxon>
        <taxon>Teleostei</taxon>
        <taxon>Notacanthiformes</taxon>
        <taxon>Halosauridae</taxon>
        <taxon>Aldrovandia</taxon>
    </lineage>
</organism>
<protein>
    <submittedName>
        <fullName evidence="1">Uncharacterized protein</fullName>
    </submittedName>
</protein>
<dbReference type="EMBL" id="JAINUG010000539">
    <property type="protein sequence ID" value="KAJ8366825.1"/>
    <property type="molecule type" value="Genomic_DNA"/>
</dbReference>
<name>A0AAD7R8C4_9TELE</name>
<dbReference type="AlphaFoldDB" id="A0AAD7R8C4"/>
<comment type="caution">
    <text evidence="1">The sequence shown here is derived from an EMBL/GenBank/DDBJ whole genome shotgun (WGS) entry which is preliminary data.</text>
</comment>
<accession>A0AAD7R8C4</accession>
<reference evidence="1" key="1">
    <citation type="journal article" date="2023" name="Science">
        <title>Genome structures resolve the early diversification of teleost fishes.</title>
        <authorList>
            <person name="Parey E."/>
            <person name="Louis A."/>
            <person name="Montfort J."/>
            <person name="Bouchez O."/>
            <person name="Roques C."/>
            <person name="Iampietro C."/>
            <person name="Lluch J."/>
            <person name="Castinel A."/>
            <person name="Donnadieu C."/>
            <person name="Desvignes T."/>
            <person name="Floi Bucao C."/>
            <person name="Jouanno E."/>
            <person name="Wen M."/>
            <person name="Mejri S."/>
            <person name="Dirks R."/>
            <person name="Jansen H."/>
            <person name="Henkel C."/>
            <person name="Chen W.J."/>
            <person name="Zahm M."/>
            <person name="Cabau C."/>
            <person name="Klopp C."/>
            <person name="Thompson A.W."/>
            <person name="Robinson-Rechavi M."/>
            <person name="Braasch I."/>
            <person name="Lecointre G."/>
            <person name="Bobe J."/>
            <person name="Postlethwait J.H."/>
            <person name="Berthelot C."/>
            <person name="Roest Crollius H."/>
            <person name="Guiguen Y."/>
        </authorList>
    </citation>
    <scope>NUCLEOTIDE SEQUENCE</scope>
    <source>
        <strain evidence="1">NC1722</strain>
    </source>
</reference>
<proteinExistence type="predicted"/>
<dbReference type="Proteomes" id="UP001221898">
    <property type="component" value="Unassembled WGS sequence"/>
</dbReference>
<gene>
    <name evidence="1" type="ORF">AAFF_G00339010</name>
</gene>
<evidence type="ECO:0000313" key="2">
    <source>
        <dbReference type="Proteomes" id="UP001221898"/>
    </source>
</evidence>
<keyword evidence="2" id="KW-1185">Reference proteome</keyword>